<name>A0A383BWK5_9ZZZZ</name>
<dbReference type="EMBL" id="UINC01203845">
    <property type="protein sequence ID" value="SVE24292.1"/>
    <property type="molecule type" value="Genomic_DNA"/>
</dbReference>
<gene>
    <name evidence="1" type="ORF">METZ01_LOCUS477146</name>
</gene>
<reference evidence="1" key="1">
    <citation type="submission" date="2018-05" db="EMBL/GenBank/DDBJ databases">
        <authorList>
            <person name="Lanie J.A."/>
            <person name="Ng W.-L."/>
            <person name="Kazmierczak K.M."/>
            <person name="Andrzejewski T.M."/>
            <person name="Davidsen T.M."/>
            <person name="Wayne K.J."/>
            <person name="Tettelin H."/>
            <person name="Glass J.I."/>
            <person name="Rusch D."/>
            <person name="Podicherti R."/>
            <person name="Tsui H.-C.T."/>
            <person name="Winkler M.E."/>
        </authorList>
    </citation>
    <scope>NUCLEOTIDE SEQUENCE</scope>
</reference>
<organism evidence="1">
    <name type="scientific">marine metagenome</name>
    <dbReference type="NCBI Taxonomy" id="408172"/>
    <lineage>
        <taxon>unclassified sequences</taxon>
        <taxon>metagenomes</taxon>
        <taxon>ecological metagenomes</taxon>
    </lineage>
</organism>
<dbReference type="AlphaFoldDB" id="A0A383BWK5"/>
<protein>
    <submittedName>
        <fullName evidence="1">Uncharacterized protein</fullName>
    </submittedName>
</protein>
<evidence type="ECO:0000313" key="1">
    <source>
        <dbReference type="EMBL" id="SVE24292.1"/>
    </source>
</evidence>
<accession>A0A383BWK5</accession>
<proteinExistence type="predicted"/>
<sequence length="56" mass="6383">MLDLVHYDDIDELYDLLQNVEDFIGDLNELDDDVKDALFMDISSMISTIAEAVESD</sequence>